<dbReference type="InterPro" id="IPR005153">
    <property type="entry name" value="MbtH-like_dom"/>
</dbReference>
<gene>
    <name evidence="2" type="ORF">ACFOW8_13120</name>
</gene>
<evidence type="ECO:0000259" key="1">
    <source>
        <dbReference type="SMART" id="SM00923"/>
    </source>
</evidence>
<dbReference type="SUPFAM" id="SSF160582">
    <property type="entry name" value="MbtH-like"/>
    <property type="match status" value="1"/>
</dbReference>
<dbReference type="InterPro" id="IPR038020">
    <property type="entry name" value="MbtH-like_sf"/>
</dbReference>
<accession>A0ABV8L5C1</accession>
<feature type="domain" description="MbtH-like" evidence="1">
    <location>
        <begin position="3"/>
        <end position="53"/>
    </location>
</feature>
<name>A0ABV8L5C1_9NOCA</name>
<dbReference type="Gene3D" id="3.90.820.10">
    <property type="entry name" value="Structural Genomics, Unknown Function 30-nov-00 1gh9 Mol_id"/>
    <property type="match status" value="1"/>
</dbReference>
<dbReference type="Pfam" id="PF03621">
    <property type="entry name" value="MbtH"/>
    <property type="match status" value="1"/>
</dbReference>
<organism evidence="2 3">
    <name type="scientific">Nocardia rhizosphaerae</name>
    <dbReference type="NCBI Taxonomy" id="1691571"/>
    <lineage>
        <taxon>Bacteria</taxon>
        <taxon>Bacillati</taxon>
        <taxon>Actinomycetota</taxon>
        <taxon>Actinomycetes</taxon>
        <taxon>Mycobacteriales</taxon>
        <taxon>Nocardiaceae</taxon>
        <taxon>Nocardia</taxon>
    </lineage>
</organism>
<keyword evidence="3" id="KW-1185">Reference proteome</keyword>
<evidence type="ECO:0000313" key="2">
    <source>
        <dbReference type="EMBL" id="MFC4125875.1"/>
    </source>
</evidence>
<comment type="caution">
    <text evidence="2">The sequence shown here is derived from an EMBL/GenBank/DDBJ whole genome shotgun (WGS) entry which is preliminary data.</text>
</comment>
<dbReference type="PANTHER" id="PTHR38444">
    <property type="entry name" value="ENTEROBACTIN BIOSYNTHESIS PROTEIN YBDZ"/>
    <property type="match status" value="1"/>
</dbReference>
<dbReference type="Proteomes" id="UP001595767">
    <property type="component" value="Unassembled WGS sequence"/>
</dbReference>
<dbReference type="SMART" id="SM00923">
    <property type="entry name" value="MbtH"/>
    <property type="match status" value="1"/>
</dbReference>
<protein>
    <submittedName>
        <fullName evidence="2">MbtH family protein</fullName>
    </submittedName>
</protein>
<dbReference type="PANTHER" id="PTHR38444:SF1">
    <property type="entry name" value="ENTEROBACTIN BIOSYNTHESIS PROTEIN YBDZ"/>
    <property type="match status" value="1"/>
</dbReference>
<dbReference type="RefSeq" id="WP_378550599.1">
    <property type="nucleotide sequence ID" value="NZ_JBHSBA010000005.1"/>
</dbReference>
<evidence type="ECO:0000313" key="3">
    <source>
        <dbReference type="Proteomes" id="UP001595767"/>
    </source>
</evidence>
<sequence>MTNPFDDESAQFYVLVNAEGEHSLWPTFAAVPGSWTVAFGAAPRSACLHYVESHWLDMRPNSLIAAMASDTTEPVR</sequence>
<reference evidence="3" key="1">
    <citation type="journal article" date="2019" name="Int. J. Syst. Evol. Microbiol.">
        <title>The Global Catalogue of Microorganisms (GCM) 10K type strain sequencing project: providing services to taxonomists for standard genome sequencing and annotation.</title>
        <authorList>
            <consortium name="The Broad Institute Genomics Platform"/>
            <consortium name="The Broad Institute Genome Sequencing Center for Infectious Disease"/>
            <person name="Wu L."/>
            <person name="Ma J."/>
        </authorList>
    </citation>
    <scope>NUCLEOTIDE SEQUENCE [LARGE SCALE GENOMIC DNA]</scope>
    <source>
        <strain evidence="3">CGMCC 4.7204</strain>
    </source>
</reference>
<dbReference type="EMBL" id="JBHSBA010000005">
    <property type="protein sequence ID" value="MFC4125875.1"/>
    <property type="molecule type" value="Genomic_DNA"/>
</dbReference>
<dbReference type="InterPro" id="IPR037407">
    <property type="entry name" value="MLP_fam"/>
</dbReference>
<proteinExistence type="predicted"/>